<keyword evidence="1" id="KW-0723">Serine/threonine-protein kinase</keyword>
<gene>
    <name evidence="3" type="ORF">H6G72_27740</name>
</gene>
<reference evidence="3 4" key="1">
    <citation type="journal article" date="2020" name="ISME J.">
        <title>Comparative genomics reveals insights into cyanobacterial evolution and habitat adaptation.</title>
        <authorList>
            <person name="Chen M.Y."/>
            <person name="Teng W.K."/>
            <person name="Zhao L."/>
            <person name="Hu C.X."/>
            <person name="Zhou Y.K."/>
            <person name="Han B.P."/>
            <person name="Song L.R."/>
            <person name="Shu W.S."/>
        </authorList>
    </citation>
    <scope>NUCLEOTIDE SEQUENCE [LARGE SCALE GENOMIC DNA]</scope>
    <source>
        <strain evidence="3 4">FACHB-1370</strain>
    </source>
</reference>
<dbReference type="PANTHER" id="PTHR35526">
    <property type="entry name" value="ANTI-SIGMA-F FACTOR RSBW-RELATED"/>
    <property type="match status" value="1"/>
</dbReference>
<organism evidence="3 4">
    <name type="scientific">Planktothricoides raciborskii FACHB-1370</name>
    <dbReference type="NCBI Taxonomy" id="2949576"/>
    <lineage>
        <taxon>Bacteria</taxon>
        <taxon>Bacillati</taxon>
        <taxon>Cyanobacteriota</taxon>
        <taxon>Cyanophyceae</taxon>
        <taxon>Oscillatoriophycideae</taxon>
        <taxon>Oscillatoriales</taxon>
        <taxon>Oscillatoriaceae</taxon>
        <taxon>Planktothricoides</taxon>
    </lineage>
</organism>
<dbReference type="EMBL" id="JACJSK010000077">
    <property type="protein sequence ID" value="MBD2547551.1"/>
    <property type="molecule type" value="Genomic_DNA"/>
</dbReference>
<evidence type="ECO:0000256" key="1">
    <source>
        <dbReference type="ARBA" id="ARBA00022527"/>
    </source>
</evidence>
<keyword evidence="1" id="KW-0418">Kinase</keyword>
<name>A0ABR8ELK3_9CYAN</name>
<protein>
    <submittedName>
        <fullName evidence="3">ATP-binding protein</fullName>
    </submittedName>
</protein>
<dbReference type="Gene3D" id="3.30.565.10">
    <property type="entry name" value="Histidine kinase-like ATPase, C-terminal domain"/>
    <property type="match status" value="1"/>
</dbReference>
<evidence type="ECO:0000313" key="4">
    <source>
        <dbReference type="Proteomes" id="UP000641954"/>
    </source>
</evidence>
<keyword evidence="3" id="KW-0547">Nucleotide-binding</keyword>
<keyword evidence="4" id="KW-1185">Reference proteome</keyword>
<dbReference type="SUPFAM" id="SSF55874">
    <property type="entry name" value="ATPase domain of HSP90 chaperone/DNA topoisomerase II/histidine kinase"/>
    <property type="match status" value="1"/>
</dbReference>
<dbReference type="Pfam" id="PF13581">
    <property type="entry name" value="HATPase_c_2"/>
    <property type="match status" value="1"/>
</dbReference>
<keyword evidence="3" id="KW-0067">ATP-binding</keyword>
<dbReference type="InterPro" id="IPR003594">
    <property type="entry name" value="HATPase_dom"/>
</dbReference>
<evidence type="ECO:0000313" key="3">
    <source>
        <dbReference type="EMBL" id="MBD2547551.1"/>
    </source>
</evidence>
<dbReference type="PANTHER" id="PTHR35526:SF3">
    <property type="entry name" value="ANTI-SIGMA-F FACTOR RSBW"/>
    <property type="match status" value="1"/>
</dbReference>
<evidence type="ECO:0000259" key="2">
    <source>
        <dbReference type="Pfam" id="PF13581"/>
    </source>
</evidence>
<dbReference type="InterPro" id="IPR036890">
    <property type="entry name" value="HATPase_C_sf"/>
</dbReference>
<sequence length="166" mass="19578">MVLKNLGSWWKQFTAQLNKQAEKPEPPLKRSQIQVLTDLNQLENVLEWFEQFNALPVTNEFWWQCQTALAEGFTNAVRHAHHNLPRTTPIDIEVTVLSNWFEMRIWDYGQPFDLQSKLKSISQEKYNPLERTSGRGILFMDRLTDELDYSRTPDSRNCLLLRKKIG</sequence>
<accession>A0ABR8ELK3</accession>
<dbReference type="Proteomes" id="UP000641954">
    <property type="component" value="Unassembled WGS sequence"/>
</dbReference>
<dbReference type="InterPro" id="IPR050267">
    <property type="entry name" value="Anti-sigma-factor_SerPK"/>
</dbReference>
<proteinExistence type="predicted"/>
<feature type="domain" description="Histidine kinase/HSP90-like ATPase" evidence="2">
    <location>
        <begin position="38"/>
        <end position="163"/>
    </location>
</feature>
<dbReference type="GO" id="GO:0005524">
    <property type="term" value="F:ATP binding"/>
    <property type="evidence" value="ECO:0007669"/>
    <property type="project" value="UniProtKB-KW"/>
</dbReference>
<keyword evidence="1" id="KW-0808">Transferase</keyword>
<dbReference type="CDD" id="cd16936">
    <property type="entry name" value="HATPase_RsbW-like"/>
    <property type="match status" value="1"/>
</dbReference>
<comment type="caution">
    <text evidence="3">The sequence shown here is derived from an EMBL/GenBank/DDBJ whole genome shotgun (WGS) entry which is preliminary data.</text>
</comment>